<reference evidence="2" key="2">
    <citation type="submission" date="2024-04" db="EMBL/GenBank/DDBJ databases">
        <authorList>
            <person name="Diaz M."/>
            <person name="Bach T."/>
            <person name="Gonzalez Anta G."/>
            <person name="Agaras B."/>
            <person name="Wibberg D."/>
            <person name="Noguera F."/>
            <person name="Canciani W."/>
            <person name="Ybarra T."/>
            <person name="Nunez M.L."/>
            <person name="Valverde C."/>
        </authorList>
    </citation>
    <scope>NUCLEOTIDE SEQUENCE</scope>
    <source>
        <strain evidence="2">1008</strain>
    </source>
</reference>
<accession>A0ABD7TQP9</accession>
<reference evidence="2" key="1">
    <citation type="journal article" date="2022" name="Front. Plant Sci.">
        <title>Agronomic efficiency and genome mining analysis of the wheat-biostimulant rhizospheric bacterium Pseudomonas pergaminensis sp. nov. strain 1008T.</title>
        <authorList>
            <person name="Diaz M."/>
            <person name="Bach T."/>
            <person name="Gonzalez Anta G."/>
            <person name="Agaras B."/>
            <person name="Wibberg D."/>
            <person name="Noguera F."/>
            <person name="Canciani W."/>
            <person name="Valverde C."/>
        </authorList>
    </citation>
    <scope>NUCLEOTIDE SEQUENCE</scope>
    <source>
        <strain evidence="2">1008</strain>
    </source>
</reference>
<dbReference type="RefSeq" id="WP_346356363.1">
    <property type="nucleotide sequence ID" value="NZ_CP078013.2"/>
</dbReference>
<protein>
    <submittedName>
        <fullName evidence="2">DUF6543 domain-containing protein</fullName>
    </submittedName>
</protein>
<dbReference type="EMBL" id="CP078013">
    <property type="protein sequence ID" value="USW04094.2"/>
    <property type="molecule type" value="Genomic_DNA"/>
</dbReference>
<name>A0ABD7TQP9_9PSED</name>
<sequence length="1532" mass="170675">MTTPPTTPTPQNGDSPNPTVALLTQLAIGPDFREVATVLLRQQLRERYPNLDIDPDTAMVVYPVWQVVEDQVLAAEPRYHSLTGILARQAITKEPCLFIEGEHFLTQQPLTVPPAHLPVRIGDIAYMLNLLAPVMLRGYQAQQLVFWNQSSAAGNGPHWHKLSSVLREFWNVQQVPGWSAEDCRLARQLFHAPDPASRPSLRACVVDIDWVQDDGSLSHYDGDLVAVLIGKEAGRDVILTHSLPPMYDKYASLEQLGQALPAKLGSPMHGKKIQWRLLEPEGNFFDQLACALIALQIKAIGSIDFSNGVTVSNDHAALAAPPSDGQETDANLEWFEQQLPDWLSQASTSDLNAYSRHLKDLAALHNQNAGKLYQDGIAPIRQYALDALKAEMLKAHPDAANLMLDKLEIVVQSLVVWGTFTVPGQVETSVFDLADLALQNLIALPLGTKTLREKNGRALPAWLTVTYLESLITRVNIGSTYPALIKRTLLDDAEESTRRQQLYTAHLRVQLPLLALQCKIRREAGIDERGYRYLSALMETDSSKRQVEGQPIVLRQLAFVPKRRTEATQDPVDNMFVIGPQDRHAGPCLLYRPLLDQPLTQYPTPTNLLYAIAQSASLRDSVLAWLPDTVRNDYNQYVFPGALPSPWTVAEFLVDPDKLWVMSGPIALGEQVVNDDIFATLFKANATALVTLADRQSVSNAEARWATFKHAGWLILNAALPFLGRGLSTAAWIWQVMDQLQQVVESVEHPEQQSPGTAIADLLLNLGMAVALHAVTRSAAQRQALQGARLKPQLPSVKPSAPVALTVEKLTDLTTDELPASAASPLYASGAINRTAPRLGTVLDRFKVAKPADLGDAISTEGLHLHLYTQGEHYYAPVGPRWFKVRVDENGTVMIVDPTQPDRIGPLLISNRRGEWFVDTRLRLRGGGPKHLIRRAEGLAKKRAEQLRKQLSEFEEAKKTGQTSLRLAREAMDTGPSSSLDANRTAYLQALEAHRDQYETALQQLKELNVHAPLPDYPQKALSYLKAQVELTSAGIREALTRFTPKLRTVLVQIEQQAASAHERNIEDARQMSALNRDMIQRLEYMHTRFGELHKLSKDGTRLISTTKGSLPAYQRDDLKALQVTLARNLCLTETTQTTEPAAWAGIDQLVDTADVSIQCLRDTLNESGGLRLDERIDTLSSLIEQFQILDERLQDFPDDFSEHVITDQIQALRRHLAEFGTRALSNLGLLSAERDRARSRPSPPPTPPKPQKKFIRTRYNGMLIGEPRLSATGDDTGLVDIRSPLTHKIVATYHEKSPGSWVERLRTPTSTPTPTPVDMQASVNQGQVLLDGLPTFLERMTKLASQVERTPIGIEYLFHQHIAQLEVIGAKIEEGLTQSNETESHPFSASKVNKALGDAVTDLYQRSNNQVLLMLKQRPPTVQALDWLKKHNAVKIKKTVSRRRLKSAMPTYLDEYTISQSETHEVLWYAHFHYSATWTHPRAYQYGRLKTVAEHALGAAADTPKGLSDTQKIAYYRSEVSQESARLLFFT</sequence>
<evidence type="ECO:0000313" key="3">
    <source>
        <dbReference type="Proteomes" id="UP001056907"/>
    </source>
</evidence>
<evidence type="ECO:0000313" key="2">
    <source>
        <dbReference type="EMBL" id="USW04094.2"/>
    </source>
</evidence>
<proteinExistence type="predicted"/>
<gene>
    <name evidence="2" type="ORF">KUA23_29645</name>
</gene>
<feature type="region of interest" description="Disordered" evidence="1">
    <location>
        <begin position="1234"/>
        <end position="1254"/>
    </location>
</feature>
<dbReference type="KEGG" id="ppeg:KUA23_29645"/>
<organism evidence="2 3">
    <name type="scientific">Pseudomonas pergaminensis</name>
    <dbReference type="NCBI Taxonomy" id="2853159"/>
    <lineage>
        <taxon>Bacteria</taxon>
        <taxon>Pseudomonadati</taxon>
        <taxon>Pseudomonadota</taxon>
        <taxon>Gammaproteobacteria</taxon>
        <taxon>Pseudomonadales</taxon>
        <taxon>Pseudomonadaceae</taxon>
        <taxon>Pseudomonas</taxon>
    </lineage>
</organism>
<evidence type="ECO:0000256" key="1">
    <source>
        <dbReference type="SAM" id="MobiDB-lite"/>
    </source>
</evidence>
<dbReference type="Proteomes" id="UP001056907">
    <property type="component" value="Chromosome"/>
</dbReference>